<accession>A0AC61L369</accession>
<evidence type="ECO:0000313" key="1">
    <source>
        <dbReference type="EMBL" id="PXF60863.1"/>
    </source>
</evidence>
<sequence length="82" mass="9508">MYKFIKEIIVSMFGLIWKYRCAHRKYFRITSVIHPKKLYTCNHTFTIVSNSCSSVITGSQLQNQTSEGMDGDTSRKKHEVST</sequence>
<comment type="caution">
    <text evidence="1">The sequence shown here is derived from an EMBL/GenBank/DDBJ whole genome shotgun (WGS) entry which is preliminary data.</text>
</comment>
<evidence type="ECO:0000313" key="2">
    <source>
        <dbReference type="Proteomes" id="UP000248329"/>
    </source>
</evidence>
<dbReference type="EMBL" id="PQXF01000010">
    <property type="protein sequence ID" value="PXF60863.1"/>
    <property type="molecule type" value="Genomic_DNA"/>
</dbReference>
<organism evidence="1 2">
    <name type="scientific">Candidatus Methanogaster sp</name>
    <dbReference type="NCBI Taxonomy" id="3386292"/>
    <lineage>
        <taxon>Archaea</taxon>
        <taxon>Methanobacteriati</taxon>
        <taxon>Methanobacteriota</taxon>
        <taxon>Stenosarchaea group</taxon>
        <taxon>Methanomicrobia</taxon>
        <taxon>Methanosarcinales</taxon>
        <taxon>ANME-2 cluster</taxon>
        <taxon>Candidatus Methanogasteraceae</taxon>
        <taxon>Candidatus Methanogaster</taxon>
    </lineage>
</organism>
<reference evidence="1" key="1">
    <citation type="submission" date="2018-01" db="EMBL/GenBank/DDBJ databases">
        <authorList>
            <person name="Krukenberg V."/>
        </authorList>
    </citation>
    <scope>NUCLEOTIDE SEQUENCE</scope>
    <source>
        <strain evidence="1">E20ANME2</strain>
    </source>
</reference>
<name>A0AC61L369_9EURY</name>
<proteinExistence type="predicted"/>
<gene>
    <name evidence="1" type="ORF">C4B59_06750</name>
</gene>
<protein>
    <submittedName>
        <fullName evidence="1">Uncharacterized protein</fullName>
    </submittedName>
</protein>
<dbReference type="Proteomes" id="UP000248329">
    <property type="component" value="Unassembled WGS sequence"/>
</dbReference>